<dbReference type="RefSeq" id="WP_043064115.1">
    <property type="nucleotide sequence ID" value="NZ_BJOA01000013.1"/>
</dbReference>
<dbReference type="STRING" id="47500.AF333_14055"/>
<reference evidence="7 9" key="2">
    <citation type="submission" date="2016-10" db="EMBL/GenBank/DDBJ databases">
        <authorList>
            <person name="de Groot N.N."/>
        </authorList>
    </citation>
    <scope>NUCLEOTIDE SEQUENCE [LARGE SCALE GENOMIC DNA]</scope>
    <source>
        <strain evidence="7 9">DSM 2895</strain>
    </source>
</reference>
<dbReference type="InterPro" id="IPR036718">
    <property type="entry name" value="H-AmDH_asu_dom2_sf"/>
</dbReference>
<keyword evidence="1" id="KW-1133">Transmembrane helix</keyword>
<feature type="domain" description="Quinohemoprotein amine dehydrogenase alpha subunit haem binding" evidence="2">
    <location>
        <begin position="51"/>
        <end position="210"/>
    </location>
</feature>
<evidence type="ECO:0000313" key="6">
    <source>
        <dbReference type="EMBL" id="KON96432.1"/>
    </source>
</evidence>
<feature type="domain" description="Quinohemoprotein amine dehydrogenase alpha subunit" evidence="3">
    <location>
        <begin position="327"/>
        <end position="412"/>
    </location>
</feature>
<evidence type="ECO:0000259" key="4">
    <source>
        <dbReference type="Pfam" id="PF09100"/>
    </source>
</evidence>
<dbReference type="InterPro" id="IPR023887">
    <property type="entry name" value="QH-AmDH_asu"/>
</dbReference>
<dbReference type="Proteomes" id="UP000182836">
    <property type="component" value="Unassembled WGS sequence"/>
</dbReference>
<evidence type="ECO:0000259" key="2">
    <source>
        <dbReference type="Pfam" id="PF09098"/>
    </source>
</evidence>
<dbReference type="GO" id="GO:0009055">
    <property type="term" value="F:electron transfer activity"/>
    <property type="evidence" value="ECO:0007669"/>
    <property type="project" value="InterPro"/>
</dbReference>
<dbReference type="InterPro" id="IPR015182">
    <property type="entry name" value="QH-AmDH_asu_heme-bd_dom"/>
</dbReference>
<reference evidence="6 8" key="1">
    <citation type="submission" date="2015-07" db="EMBL/GenBank/DDBJ databases">
        <title>Fjat-14205 dsm 2895.</title>
        <authorList>
            <person name="Liu B."/>
            <person name="Wang J."/>
            <person name="Zhu Y."/>
            <person name="Liu G."/>
            <person name="Chen Q."/>
            <person name="Chen Z."/>
            <person name="Lan J."/>
            <person name="Che J."/>
            <person name="Ge C."/>
            <person name="Shi H."/>
            <person name="Pan Z."/>
            <person name="Liu X."/>
        </authorList>
    </citation>
    <scope>NUCLEOTIDE SEQUENCE [LARGE SCALE GENOMIC DNA]</scope>
    <source>
        <strain evidence="6 8">DSM 2895</strain>
    </source>
</reference>
<feature type="domain" description="Quinohemoprotein amine dehydrogenase alpha subunit" evidence="4">
    <location>
        <begin position="417"/>
        <end position="545"/>
    </location>
</feature>
<dbReference type="EMBL" id="FNED01000002">
    <property type="protein sequence ID" value="SDI20826.1"/>
    <property type="molecule type" value="Genomic_DNA"/>
</dbReference>
<sequence>MKGNRIRLLLLGLIAVSAIIFFALYWNGQGNQASETVVTPQSMGGTHVSKQVEASCMGCHAVDENGKLARIEYMRKTPEGWSQTIARMERLHGLKVTDEQRKQLIKDLSNERGLSPEEAKSVQYWLADKPSHMEDQITNPNLQNACMTCHAGGRFLAQRRTEEEWKNLKDFHLVMFPSIYLNHRHTDWPVVADAAISYLAKQYPLESKEWESWKGKSQQVEGKWKVVGFQGTKGVYIGDSEFMSTDGKLVERKSVRYLEQNASLQSRGSVEMYSGYALRMQYEQAGKKLRGTFNVGRDGKTIKGDWSDTSNPGITGEETYYRVQTEKPEIIHMEPRAIQRGQTQELTLYGMNVKQLTAQDLKLPAGISIKNMSALSDDRLKVSLEVSKTAIEGTSAIGTEKAIVHPKLVVYDRIDYVKVTPPYAVARIGGAGPMHKVSTQFVAYAYSSGKDNKQGTDDDVELMPVTAEWALVPYPEGEKDEDLRYIGSIDSKTGLFTPAAEGVNKERPFTQENVGSVNVIATYRHGEYTLTGKTHLVVTVPDYSNVVN</sequence>
<evidence type="ECO:0000313" key="9">
    <source>
        <dbReference type="Proteomes" id="UP000182836"/>
    </source>
</evidence>
<dbReference type="InterPro" id="IPR015183">
    <property type="entry name" value="QH-AmDH_asu_dom_III"/>
</dbReference>
<proteinExistence type="predicted"/>
<organism evidence="6 8">
    <name type="scientific">Aneurinibacillus migulanus</name>
    <name type="common">Bacillus migulanus</name>
    <dbReference type="NCBI Taxonomy" id="47500"/>
    <lineage>
        <taxon>Bacteria</taxon>
        <taxon>Bacillati</taxon>
        <taxon>Bacillota</taxon>
        <taxon>Bacilli</taxon>
        <taxon>Bacillales</taxon>
        <taxon>Paenibacillaceae</taxon>
        <taxon>Aneurinibacillus group</taxon>
        <taxon>Aneurinibacillus</taxon>
    </lineage>
</organism>
<feature type="transmembrane region" description="Helical" evidence="1">
    <location>
        <begin position="7"/>
        <end position="26"/>
    </location>
</feature>
<dbReference type="SUPFAM" id="SSF69298">
    <property type="entry name" value="Quinohemoprotein amine dehydrogenase A chain, domain 3"/>
    <property type="match status" value="1"/>
</dbReference>
<keyword evidence="1" id="KW-0472">Membrane</keyword>
<dbReference type="SUPFAM" id="SSF81296">
    <property type="entry name" value="E set domains"/>
    <property type="match status" value="1"/>
</dbReference>
<dbReference type="InterPro" id="IPR015184">
    <property type="entry name" value="QH-AmDH_asu_dom_IV"/>
</dbReference>
<dbReference type="Proteomes" id="UP000037269">
    <property type="component" value="Unassembled WGS sequence"/>
</dbReference>
<name>A0A0D1XX06_ANEMI</name>
<dbReference type="Gene3D" id="1.10.760.10">
    <property type="entry name" value="Cytochrome c-like domain"/>
    <property type="match status" value="1"/>
</dbReference>
<dbReference type="EMBL" id="LGUG01000004">
    <property type="protein sequence ID" value="KON96432.1"/>
    <property type="molecule type" value="Genomic_DNA"/>
</dbReference>
<dbReference type="Pfam" id="PF09098">
    <property type="entry name" value="Dehyd-heme_bind"/>
    <property type="match status" value="1"/>
</dbReference>
<dbReference type="Pfam" id="PF09100">
    <property type="entry name" value="Qn_am_d_aIV"/>
    <property type="match status" value="1"/>
</dbReference>
<keyword evidence="8" id="KW-1185">Reference proteome</keyword>
<evidence type="ECO:0000313" key="8">
    <source>
        <dbReference type="Proteomes" id="UP000037269"/>
    </source>
</evidence>
<keyword evidence="1" id="KW-0812">Transmembrane</keyword>
<dbReference type="Gene3D" id="2.60.40.10">
    <property type="entry name" value="Immunoglobulins"/>
    <property type="match status" value="2"/>
</dbReference>
<feature type="domain" description="Quinohemoprotein amine dehydrogenase alpha subunit" evidence="5">
    <location>
        <begin position="218"/>
        <end position="307"/>
    </location>
</feature>
<dbReference type="InterPro" id="IPR014756">
    <property type="entry name" value="Ig_E-set"/>
</dbReference>
<dbReference type="Gene3D" id="2.40.128.120">
    <property type="entry name" value="Quinohemoprotein amine dehydrogenase alpha subunit, domain 2"/>
    <property type="match status" value="1"/>
</dbReference>
<dbReference type="GO" id="GO:0020037">
    <property type="term" value="F:heme binding"/>
    <property type="evidence" value="ECO:0007669"/>
    <property type="project" value="InterPro"/>
</dbReference>
<dbReference type="SUPFAM" id="SSF46626">
    <property type="entry name" value="Cytochrome c"/>
    <property type="match status" value="2"/>
</dbReference>
<dbReference type="Pfam" id="PF14930">
    <property type="entry name" value="Qn_am_d_aII"/>
    <property type="match status" value="1"/>
</dbReference>
<dbReference type="GeneID" id="42306297"/>
<evidence type="ECO:0000259" key="3">
    <source>
        <dbReference type="Pfam" id="PF09099"/>
    </source>
</evidence>
<evidence type="ECO:0000313" key="7">
    <source>
        <dbReference type="EMBL" id="SDI20826.1"/>
    </source>
</evidence>
<dbReference type="AlphaFoldDB" id="A0A0D1XX06"/>
<dbReference type="InterPro" id="IPR009111">
    <property type="entry name" value="QH-AmDH_asu_dom2"/>
</dbReference>
<dbReference type="InterPro" id="IPR013783">
    <property type="entry name" value="Ig-like_fold"/>
</dbReference>
<dbReference type="OrthoDB" id="5345472at2"/>
<dbReference type="InterPro" id="IPR036909">
    <property type="entry name" value="Cyt_c-like_dom_sf"/>
</dbReference>
<dbReference type="NCBIfam" id="TIGR03908">
    <property type="entry name" value="QH_alpha"/>
    <property type="match status" value="1"/>
</dbReference>
<accession>A0A0D1XX06</accession>
<evidence type="ECO:0000259" key="5">
    <source>
        <dbReference type="Pfam" id="PF14930"/>
    </source>
</evidence>
<protein>
    <submittedName>
        <fullName evidence="7">Quinohemoprotein amine dehydrogenase</fullName>
    </submittedName>
</protein>
<evidence type="ECO:0000256" key="1">
    <source>
        <dbReference type="SAM" id="Phobius"/>
    </source>
</evidence>
<gene>
    <name evidence="6" type="ORF">AF333_14055</name>
    <name evidence="7" type="ORF">SAMN04487909_102119</name>
</gene>
<dbReference type="Pfam" id="PF09099">
    <property type="entry name" value="Qn_am_d_aIII"/>
    <property type="match status" value="1"/>
</dbReference>
<dbReference type="PATRIC" id="fig|47500.8.peg.1597"/>